<evidence type="ECO:0000313" key="11">
    <source>
        <dbReference type="Proteomes" id="UP000199545"/>
    </source>
</evidence>
<protein>
    <submittedName>
        <fullName evidence="10">Branched-chain amino acid transport system permease protein</fullName>
    </submittedName>
</protein>
<dbReference type="Proteomes" id="UP000199545">
    <property type="component" value="Unassembled WGS sequence"/>
</dbReference>
<dbReference type="OrthoDB" id="9807115at2"/>
<evidence type="ECO:0000256" key="5">
    <source>
        <dbReference type="ARBA" id="ARBA00022970"/>
    </source>
</evidence>
<feature type="transmembrane region" description="Helical" evidence="9">
    <location>
        <begin position="92"/>
        <end position="115"/>
    </location>
</feature>
<dbReference type="InterPro" id="IPR001851">
    <property type="entry name" value="ABC_transp_permease"/>
</dbReference>
<keyword evidence="6 9" id="KW-1133">Transmembrane helix</keyword>
<gene>
    <name evidence="10" type="ORF">SAMN05421852_11273</name>
</gene>
<evidence type="ECO:0000256" key="7">
    <source>
        <dbReference type="ARBA" id="ARBA00023136"/>
    </source>
</evidence>
<feature type="transmembrane region" description="Helical" evidence="9">
    <location>
        <begin position="256"/>
        <end position="277"/>
    </location>
</feature>
<dbReference type="InterPro" id="IPR052157">
    <property type="entry name" value="BCAA_transport_permease"/>
</dbReference>
<evidence type="ECO:0000313" key="10">
    <source>
        <dbReference type="EMBL" id="SFJ55160.1"/>
    </source>
</evidence>
<proteinExistence type="inferred from homology"/>
<organism evidence="10 11">
    <name type="scientific">Thermoflavimicrobium dichotomicum</name>
    <dbReference type="NCBI Taxonomy" id="46223"/>
    <lineage>
        <taxon>Bacteria</taxon>
        <taxon>Bacillati</taxon>
        <taxon>Bacillota</taxon>
        <taxon>Bacilli</taxon>
        <taxon>Bacillales</taxon>
        <taxon>Thermoactinomycetaceae</taxon>
        <taxon>Thermoflavimicrobium</taxon>
    </lineage>
</organism>
<evidence type="ECO:0000256" key="3">
    <source>
        <dbReference type="ARBA" id="ARBA00022475"/>
    </source>
</evidence>
<feature type="transmembrane region" description="Helical" evidence="9">
    <location>
        <begin position="223"/>
        <end position="249"/>
    </location>
</feature>
<reference evidence="10 11" key="1">
    <citation type="submission" date="2016-10" db="EMBL/GenBank/DDBJ databases">
        <authorList>
            <person name="de Groot N.N."/>
        </authorList>
    </citation>
    <scope>NUCLEOTIDE SEQUENCE [LARGE SCALE GENOMIC DNA]</scope>
    <source>
        <strain evidence="10 11">DSM 44778</strain>
    </source>
</reference>
<feature type="transmembrane region" description="Helical" evidence="9">
    <location>
        <begin position="62"/>
        <end position="80"/>
    </location>
</feature>
<dbReference type="Pfam" id="PF02653">
    <property type="entry name" value="BPD_transp_2"/>
    <property type="match status" value="1"/>
</dbReference>
<keyword evidence="3" id="KW-1003">Cell membrane</keyword>
<comment type="subcellular location">
    <subcellularLocation>
        <location evidence="1">Cell membrane</location>
        <topology evidence="1">Multi-pass membrane protein</topology>
    </subcellularLocation>
</comment>
<dbReference type="PANTHER" id="PTHR11795:SF445">
    <property type="entry name" value="AMINO ACID ABC TRANSPORTER PERMEASE PROTEIN"/>
    <property type="match status" value="1"/>
</dbReference>
<dbReference type="CDD" id="cd06582">
    <property type="entry name" value="TM_PBP1_LivH_like"/>
    <property type="match status" value="1"/>
</dbReference>
<accession>A0A1I3S9U8</accession>
<evidence type="ECO:0000256" key="1">
    <source>
        <dbReference type="ARBA" id="ARBA00004651"/>
    </source>
</evidence>
<keyword evidence="4 9" id="KW-0812">Transmembrane</keyword>
<name>A0A1I3S9U8_9BACL</name>
<dbReference type="EMBL" id="FORR01000012">
    <property type="protein sequence ID" value="SFJ55160.1"/>
    <property type="molecule type" value="Genomic_DNA"/>
</dbReference>
<comment type="similarity">
    <text evidence="8">Belongs to the binding-protein-dependent transport system permease family. LivHM subfamily.</text>
</comment>
<dbReference type="GO" id="GO:0022857">
    <property type="term" value="F:transmembrane transporter activity"/>
    <property type="evidence" value="ECO:0007669"/>
    <property type="project" value="InterPro"/>
</dbReference>
<sequence length="294" mass="31782">MDIFLQLLISGILLGGVYVLVSIGLTLVFGVMKIVNFAHGDFLMLGMFGAFFLYQLFGLNPYLSLLIVTPALFILGLIIYKTIVGRTISRPHVVQIFSFIGLSVAFQNMALVLFSADFRSINHPVSTKVIHMGPIHISFPSFIAFIVAGIITILLFIFLYYTYTGKAIRAAAQDRFAATLMGVSIQKIYALTFGIGIGILGIAGSLMVPIYSVYPTVGEQFVLIAFVVVVLGGLGSLPGAVVGGLLIGLIETMSSYFIAPSMKQLVYFCVFILILILRPNGLFGKEGAAEEALE</sequence>
<feature type="transmembrane region" description="Helical" evidence="9">
    <location>
        <begin position="188"/>
        <end position="211"/>
    </location>
</feature>
<dbReference type="GO" id="GO:0005886">
    <property type="term" value="C:plasma membrane"/>
    <property type="evidence" value="ECO:0007669"/>
    <property type="project" value="UniProtKB-SubCell"/>
</dbReference>
<evidence type="ECO:0000256" key="4">
    <source>
        <dbReference type="ARBA" id="ARBA00022692"/>
    </source>
</evidence>
<keyword evidence="2" id="KW-0813">Transport</keyword>
<dbReference type="STRING" id="46223.SAMN05421852_11273"/>
<evidence type="ECO:0000256" key="9">
    <source>
        <dbReference type="SAM" id="Phobius"/>
    </source>
</evidence>
<feature type="transmembrane region" description="Helical" evidence="9">
    <location>
        <begin position="37"/>
        <end position="56"/>
    </location>
</feature>
<dbReference type="GO" id="GO:0006865">
    <property type="term" value="P:amino acid transport"/>
    <property type="evidence" value="ECO:0007669"/>
    <property type="project" value="UniProtKB-KW"/>
</dbReference>
<feature type="transmembrane region" description="Helical" evidence="9">
    <location>
        <begin position="135"/>
        <end position="161"/>
    </location>
</feature>
<feature type="transmembrane region" description="Helical" evidence="9">
    <location>
        <begin position="6"/>
        <end position="30"/>
    </location>
</feature>
<evidence type="ECO:0000256" key="2">
    <source>
        <dbReference type="ARBA" id="ARBA00022448"/>
    </source>
</evidence>
<keyword evidence="11" id="KW-1185">Reference proteome</keyword>
<evidence type="ECO:0000256" key="8">
    <source>
        <dbReference type="ARBA" id="ARBA00037998"/>
    </source>
</evidence>
<evidence type="ECO:0000256" key="6">
    <source>
        <dbReference type="ARBA" id="ARBA00022989"/>
    </source>
</evidence>
<dbReference type="RefSeq" id="WP_093230689.1">
    <property type="nucleotide sequence ID" value="NZ_FORR01000012.1"/>
</dbReference>
<dbReference type="PANTHER" id="PTHR11795">
    <property type="entry name" value="BRANCHED-CHAIN AMINO ACID TRANSPORT SYSTEM PERMEASE PROTEIN LIVH"/>
    <property type="match status" value="1"/>
</dbReference>
<dbReference type="AlphaFoldDB" id="A0A1I3S9U8"/>
<keyword evidence="7 9" id="KW-0472">Membrane</keyword>
<keyword evidence="5" id="KW-0029">Amino-acid transport</keyword>